<organism evidence="8 9">
    <name type="scientific">Oopsacas minuta</name>
    <dbReference type="NCBI Taxonomy" id="111878"/>
    <lineage>
        <taxon>Eukaryota</taxon>
        <taxon>Metazoa</taxon>
        <taxon>Porifera</taxon>
        <taxon>Hexactinellida</taxon>
        <taxon>Hexasterophora</taxon>
        <taxon>Lyssacinosida</taxon>
        <taxon>Leucopsacidae</taxon>
        <taxon>Oopsacas</taxon>
    </lineage>
</organism>
<evidence type="ECO:0000256" key="7">
    <source>
        <dbReference type="ARBA" id="ARBA00023273"/>
    </source>
</evidence>
<evidence type="ECO:0000313" key="8">
    <source>
        <dbReference type="EMBL" id="KAI6651040.1"/>
    </source>
</evidence>
<keyword evidence="8" id="KW-0282">Flagellum</keyword>
<dbReference type="AlphaFoldDB" id="A0AAV7JRK1"/>
<keyword evidence="7" id="KW-0966">Cell projection</keyword>
<dbReference type="InterPro" id="IPR036322">
    <property type="entry name" value="WD40_repeat_dom_sf"/>
</dbReference>
<evidence type="ECO:0000256" key="4">
    <source>
        <dbReference type="ARBA" id="ARBA00022737"/>
    </source>
</evidence>
<dbReference type="Proteomes" id="UP001165289">
    <property type="component" value="Unassembled WGS sequence"/>
</dbReference>
<keyword evidence="8" id="KW-0969">Cilium</keyword>
<dbReference type="InterPro" id="IPR015943">
    <property type="entry name" value="WD40/YVTN_repeat-like_dom_sf"/>
</dbReference>
<dbReference type="PANTHER" id="PTHR14885:SF3">
    <property type="entry name" value="CILIA- AND FLAGELLA-ASSOCIATED PROTEIN 44"/>
    <property type="match status" value="1"/>
</dbReference>
<keyword evidence="3" id="KW-0853">WD repeat</keyword>
<comment type="subcellular location">
    <subcellularLocation>
        <location evidence="1">Cytoplasm</location>
        <location evidence="1">Cytoskeleton</location>
        <location evidence="1">Cilium axoneme</location>
    </subcellularLocation>
</comment>
<reference evidence="8 9" key="1">
    <citation type="journal article" date="2023" name="BMC Biol.">
        <title>The compact genome of the sponge Oopsacas minuta (Hexactinellida) is lacking key metazoan core genes.</title>
        <authorList>
            <person name="Santini S."/>
            <person name="Schenkelaars Q."/>
            <person name="Jourda C."/>
            <person name="Duchesne M."/>
            <person name="Belahbib H."/>
            <person name="Rocher C."/>
            <person name="Selva M."/>
            <person name="Riesgo A."/>
            <person name="Vervoort M."/>
            <person name="Leys S.P."/>
            <person name="Kodjabachian L."/>
            <person name="Le Bivic A."/>
            <person name="Borchiellini C."/>
            <person name="Claverie J.M."/>
            <person name="Renard E."/>
        </authorList>
    </citation>
    <scope>NUCLEOTIDE SEQUENCE [LARGE SCALE GENOMIC DNA]</scope>
    <source>
        <strain evidence="8">SPO-2</strain>
    </source>
</reference>
<dbReference type="GO" id="GO:0005930">
    <property type="term" value="C:axoneme"/>
    <property type="evidence" value="ECO:0007669"/>
    <property type="project" value="UniProtKB-SubCell"/>
</dbReference>
<evidence type="ECO:0000256" key="6">
    <source>
        <dbReference type="ARBA" id="ARBA00023212"/>
    </source>
</evidence>
<proteinExistence type="predicted"/>
<evidence type="ECO:0000313" key="9">
    <source>
        <dbReference type="Proteomes" id="UP001165289"/>
    </source>
</evidence>
<dbReference type="EMBL" id="JAKMXF010000308">
    <property type="protein sequence ID" value="KAI6651040.1"/>
    <property type="molecule type" value="Genomic_DNA"/>
</dbReference>
<sequence>MGWRHEAIVLRTKAFSQDIFRVSFSPENEGILTSSGIGHIRFWKMVTTFAGLKLQGDIGKFGKKEISDVSGYAEFLDGKVLSGTEWGNLLLWEGDLVKVELCRKNQKPCHVEAKKFLGRTTFNIAPTCVAWLPLWFDASGLSIIAGFCDGIIRLLHITGEDGQSPLSTDKIEDDSSFTLKQVLKPHSKPVSAILLGDNCSNLNLVTSADNSILFRLQKDQSANGDTLI</sequence>
<evidence type="ECO:0000256" key="2">
    <source>
        <dbReference type="ARBA" id="ARBA00022490"/>
    </source>
</evidence>
<protein>
    <submittedName>
        <fullName evidence="8">Cilia- and flagella-associated protein 44 isoform X3</fullName>
    </submittedName>
</protein>
<name>A0AAV7JRK1_9METZ</name>
<evidence type="ECO:0000256" key="3">
    <source>
        <dbReference type="ARBA" id="ARBA00022574"/>
    </source>
</evidence>
<keyword evidence="6" id="KW-0206">Cytoskeleton</keyword>
<dbReference type="Gene3D" id="2.130.10.10">
    <property type="entry name" value="YVTN repeat-like/Quinoprotein amine dehydrogenase"/>
    <property type="match status" value="1"/>
</dbReference>
<dbReference type="GO" id="GO:0003341">
    <property type="term" value="P:cilium movement"/>
    <property type="evidence" value="ECO:0007669"/>
    <property type="project" value="UniProtKB-ARBA"/>
</dbReference>
<dbReference type="PANTHER" id="PTHR14885">
    <property type="entry name" value="CILIA- AND FLAGELLA-ASSOCIATED PROTEIN 43-RELATED"/>
    <property type="match status" value="1"/>
</dbReference>
<keyword evidence="4" id="KW-0677">Repeat</keyword>
<keyword evidence="2" id="KW-0963">Cytoplasm</keyword>
<comment type="caution">
    <text evidence="8">The sequence shown here is derived from an EMBL/GenBank/DDBJ whole genome shotgun (WGS) entry which is preliminary data.</text>
</comment>
<keyword evidence="9" id="KW-1185">Reference proteome</keyword>
<accession>A0AAV7JRK1</accession>
<dbReference type="SUPFAM" id="SSF50978">
    <property type="entry name" value="WD40 repeat-like"/>
    <property type="match status" value="1"/>
</dbReference>
<evidence type="ECO:0000256" key="1">
    <source>
        <dbReference type="ARBA" id="ARBA00004430"/>
    </source>
</evidence>
<gene>
    <name evidence="8" type="ORF">LOD99_5617</name>
</gene>
<keyword evidence="5" id="KW-0175">Coiled coil</keyword>
<evidence type="ECO:0000256" key="5">
    <source>
        <dbReference type="ARBA" id="ARBA00023054"/>
    </source>
</evidence>